<comment type="cofactor">
    <cofactor evidence="9">
        <name>Mg(2+)</name>
        <dbReference type="ChEBI" id="CHEBI:18420"/>
    </cofactor>
    <text evidence="9">Binds 1 Mg(2+) ion per subunit.</text>
</comment>
<comment type="catalytic activity">
    <reaction evidence="9">
        <text>IMP + L-aspartate + GTP = N(6)-(1,2-dicarboxyethyl)-AMP + GDP + phosphate + 2 H(+)</text>
        <dbReference type="Rhea" id="RHEA:15753"/>
        <dbReference type="ChEBI" id="CHEBI:15378"/>
        <dbReference type="ChEBI" id="CHEBI:29991"/>
        <dbReference type="ChEBI" id="CHEBI:37565"/>
        <dbReference type="ChEBI" id="CHEBI:43474"/>
        <dbReference type="ChEBI" id="CHEBI:57567"/>
        <dbReference type="ChEBI" id="CHEBI:58053"/>
        <dbReference type="ChEBI" id="CHEBI:58189"/>
        <dbReference type="EC" id="6.3.4.4"/>
    </reaction>
</comment>
<dbReference type="EMBL" id="QJNS01000302">
    <property type="protein sequence ID" value="RYO80060.1"/>
    <property type="molecule type" value="Genomic_DNA"/>
</dbReference>
<feature type="binding site" evidence="9">
    <location>
        <position position="161"/>
    </location>
    <ligand>
        <name>IMP</name>
        <dbReference type="ChEBI" id="CHEBI:58053"/>
    </ligand>
</feature>
<dbReference type="InterPro" id="IPR001114">
    <property type="entry name" value="Adenylosuccinate_synthetase"/>
</dbReference>
<name>A0ABY0H2E9_9PEZI</name>
<feature type="compositionally biased region" description="Basic and acidic residues" evidence="10">
    <location>
        <begin position="600"/>
        <end position="617"/>
    </location>
</feature>
<keyword evidence="6" id="KW-0540">Nuclease</keyword>
<evidence type="ECO:0000256" key="1">
    <source>
        <dbReference type="ARBA" id="ARBA00010489"/>
    </source>
</evidence>
<evidence type="ECO:0000256" key="5">
    <source>
        <dbReference type="ARBA" id="ARBA00022755"/>
    </source>
</evidence>
<dbReference type="SMART" id="SM00788">
    <property type="entry name" value="Adenylsucc_synt"/>
    <property type="match status" value="1"/>
</dbReference>
<dbReference type="InterPro" id="IPR037431">
    <property type="entry name" value="REX4_DEDDh_dom"/>
</dbReference>
<dbReference type="SUPFAM" id="SSF53098">
    <property type="entry name" value="Ribonuclease H-like"/>
    <property type="match status" value="1"/>
</dbReference>
<feature type="binding site" evidence="9">
    <location>
        <position position="69"/>
    </location>
    <ligand>
        <name>IMP</name>
        <dbReference type="ChEBI" id="CHEBI:58053"/>
    </ligand>
</feature>
<evidence type="ECO:0000256" key="9">
    <source>
        <dbReference type="HAMAP-Rule" id="MF_03125"/>
    </source>
</evidence>
<keyword evidence="5 9" id="KW-0658">Purine biosynthesis</keyword>
<comment type="caution">
    <text evidence="12">The sequence shown here is derived from an EMBL/GenBank/DDBJ whole genome shotgun (WGS) entry which is preliminary data.</text>
</comment>
<dbReference type="Gene3D" id="3.30.420.10">
    <property type="entry name" value="Ribonuclease H-like superfamily/Ribonuclease H"/>
    <property type="match status" value="1"/>
</dbReference>
<keyword evidence="3 9" id="KW-0479">Metal-binding</keyword>
<accession>A0ABY0H2E9</accession>
<feature type="region of interest" description="Disordered" evidence="10">
    <location>
        <begin position="402"/>
        <end position="426"/>
    </location>
</feature>
<organism evidence="12 13">
    <name type="scientific">Monosporascus cannonballus</name>
    <dbReference type="NCBI Taxonomy" id="155416"/>
    <lineage>
        <taxon>Eukaryota</taxon>
        <taxon>Fungi</taxon>
        <taxon>Dikarya</taxon>
        <taxon>Ascomycota</taxon>
        <taxon>Pezizomycotina</taxon>
        <taxon>Sordariomycetes</taxon>
        <taxon>Xylariomycetidae</taxon>
        <taxon>Xylariales</taxon>
        <taxon>Xylariales incertae sedis</taxon>
        <taxon>Monosporascus</taxon>
    </lineage>
</organism>
<dbReference type="Pfam" id="PF00709">
    <property type="entry name" value="Adenylsucc_synt"/>
    <property type="match status" value="1"/>
</dbReference>
<dbReference type="InterPro" id="IPR042111">
    <property type="entry name" value="Adenylosuccinate_synth_dom3"/>
</dbReference>
<dbReference type="InterPro" id="IPR013520">
    <property type="entry name" value="Ribonucl_H"/>
</dbReference>
<evidence type="ECO:0000256" key="10">
    <source>
        <dbReference type="SAM" id="MobiDB-lite"/>
    </source>
</evidence>
<dbReference type="InterPro" id="IPR027417">
    <property type="entry name" value="P-loop_NTPase"/>
</dbReference>
<feature type="binding site" evidence="9">
    <location>
        <position position="83"/>
    </location>
    <ligand>
        <name>IMP</name>
        <dbReference type="ChEBI" id="CHEBI:58053"/>
        <note>ligand shared between dimeric partners</note>
    </ligand>
</feature>
<feature type="compositionally biased region" description="Low complexity" evidence="10">
    <location>
        <begin position="288"/>
        <end position="301"/>
    </location>
</feature>
<dbReference type="SMART" id="SM00479">
    <property type="entry name" value="EXOIII"/>
    <property type="match status" value="1"/>
</dbReference>
<evidence type="ECO:0000313" key="13">
    <source>
        <dbReference type="Proteomes" id="UP000294003"/>
    </source>
</evidence>
<dbReference type="InterPro" id="IPR042109">
    <property type="entry name" value="Adenylosuccinate_synth_dom1"/>
</dbReference>
<dbReference type="Pfam" id="PF00929">
    <property type="entry name" value="RNase_T"/>
    <property type="match status" value="1"/>
</dbReference>
<feature type="binding site" evidence="9">
    <location>
        <position position="176"/>
    </location>
    <ligand>
        <name>IMP</name>
        <dbReference type="ChEBI" id="CHEBI:58053"/>
    </ligand>
</feature>
<keyword evidence="9" id="KW-0963">Cytoplasm</keyword>
<dbReference type="Gene3D" id="3.40.440.10">
    <property type="entry name" value="Adenylosuccinate Synthetase, subunit A, domain 1"/>
    <property type="match status" value="1"/>
</dbReference>
<keyword evidence="6" id="KW-0378">Hydrolase</keyword>
<keyword evidence="8 9" id="KW-0342">GTP-binding</keyword>
<dbReference type="EC" id="6.3.4.4" evidence="9"/>
<protein>
    <recommendedName>
        <fullName evidence="9">Adenylosuccinate synthetase</fullName>
        <shortName evidence="9">AMPSase</shortName>
        <shortName evidence="9">AdSS</shortName>
        <ecNumber evidence="9">6.3.4.4</ecNumber>
    </recommendedName>
    <alternativeName>
        <fullName evidence="9">IMP--aspartate ligase</fullName>
    </alternativeName>
</protein>
<evidence type="ECO:0000256" key="8">
    <source>
        <dbReference type="ARBA" id="ARBA00023134"/>
    </source>
</evidence>
<evidence type="ECO:0000259" key="11">
    <source>
        <dbReference type="SMART" id="SM00479"/>
    </source>
</evidence>
<evidence type="ECO:0000256" key="3">
    <source>
        <dbReference type="ARBA" id="ARBA00022723"/>
    </source>
</evidence>
<comment type="similarity">
    <text evidence="9">Belongs to the adenylosuccinate synthetase family.</text>
</comment>
<keyword evidence="4 9" id="KW-0547">Nucleotide-binding</keyword>
<dbReference type="Gene3D" id="3.90.170.10">
    <property type="entry name" value="Adenylosuccinate Synthetase, subunit A, domain 3"/>
    <property type="match status" value="1"/>
</dbReference>
<evidence type="ECO:0000256" key="6">
    <source>
        <dbReference type="ARBA" id="ARBA00022839"/>
    </source>
</evidence>
<proteinExistence type="inferred from homology"/>
<feature type="compositionally biased region" description="Basic residues" evidence="10">
    <location>
        <begin position="622"/>
        <end position="632"/>
    </location>
</feature>
<feature type="region of interest" description="Disordered" evidence="10">
    <location>
        <begin position="600"/>
        <end position="632"/>
    </location>
</feature>
<dbReference type="PANTHER" id="PTHR11846:SF0">
    <property type="entry name" value="ADENYLOSUCCINATE SYNTHETASE"/>
    <property type="match status" value="1"/>
</dbReference>
<reference evidence="12 13" key="1">
    <citation type="submission" date="2018-06" db="EMBL/GenBank/DDBJ databases">
        <title>Complete Genomes of Monosporascus.</title>
        <authorList>
            <person name="Robinson A.J."/>
            <person name="Natvig D.O."/>
        </authorList>
    </citation>
    <scope>NUCLEOTIDE SEQUENCE [LARGE SCALE GENOMIC DNA]</scope>
    <source>
        <strain evidence="12 13">CBS 609.92</strain>
    </source>
</reference>
<dbReference type="HAMAP" id="MF_00011">
    <property type="entry name" value="Adenylosucc_synth"/>
    <property type="match status" value="1"/>
</dbReference>
<feature type="domain" description="Exonuclease" evidence="11">
    <location>
        <begin position="437"/>
        <end position="598"/>
    </location>
</feature>
<keyword evidence="6" id="KW-0269">Exonuclease</keyword>
<comment type="pathway">
    <text evidence="9">Purine metabolism; AMP biosynthesis via de novo pathway; AMP from IMP: step 1/2.</text>
</comment>
<feature type="compositionally biased region" description="Polar residues" evidence="10">
    <location>
        <begin position="354"/>
        <end position="363"/>
    </location>
</feature>
<keyword evidence="7 9" id="KW-0460">Magnesium</keyword>
<evidence type="ECO:0000313" key="12">
    <source>
        <dbReference type="EMBL" id="RYO80060.1"/>
    </source>
</evidence>
<comment type="similarity">
    <text evidence="1">Belongs to the REXO4 family.</text>
</comment>
<evidence type="ECO:0000256" key="7">
    <source>
        <dbReference type="ARBA" id="ARBA00022842"/>
    </source>
</evidence>
<dbReference type="SUPFAM" id="SSF52540">
    <property type="entry name" value="P-loop containing nucleoside triphosphate hydrolases"/>
    <property type="match status" value="1"/>
</dbReference>
<dbReference type="Proteomes" id="UP000294003">
    <property type="component" value="Unassembled WGS sequence"/>
</dbReference>
<evidence type="ECO:0000256" key="4">
    <source>
        <dbReference type="ARBA" id="ARBA00022741"/>
    </source>
</evidence>
<gene>
    <name evidence="12" type="ORF">DL762_007854</name>
</gene>
<comment type="function">
    <text evidence="9">Plays an important role in the de novo pathway and in the salvage pathway of purine nucleotide biosynthesis. Catalyzes the first commited step in the biosynthesis of AMP from IMP.</text>
</comment>
<dbReference type="InterPro" id="IPR042110">
    <property type="entry name" value="Adenylosuccinate_synth_dom2"/>
</dbReference>
<comment type="subcellular location">
    <subcellularLocation>
        <location evidence="9">Cytoplasm</location>
    </subcellularLocation>
</comment>
<feature type="compositionally biased region" description="Low complexity" evidence="10">
    <location>
        <begin position="402"/>
        <end position="415"/>
    </location>
</feature>
<comment type="subunit">
    <text evidence="9">Homodimer.</text>
</comment>
<sequence length="632" mass="69353">MATIVLGTAFGDEGKGKLVDILSRDAQLCARAQGGHNVVVDGVSYDFHLHICVDGLEERELGGRSIGTTKRGIGPTYSSMASRNGITISEMFNEEVFERKLRNLAAGYKKRFGDLLEYDVEEELERFKKYRPDLANYVVDAVPLIADVQKRGSKILVEGCQAMMLDIKFGTYPFVTSSNTGIGGIFTGIAVAYRDPLTGATLESFPADIGLLERVEVVYHEMEGWNKPTTSAKAYYDLPKQARAYVEFIEEFVGVKVAWIVLYKPEMNVTRELSSNWKKLQAKIKAESSPATASSSPSISKPRAKRKAEASTAPPHPKRQKPDKPTGETQGQSKKSKPPQHSSKPTVAPKAQMGVTQSSAVTRGTSATITPSLALWAEDNDISHEDLAEAYNLGAKNHTSLPSLPASAAKAQQQSQEDKARANEGLAPPDVVESLGRYVALDCEMVGVGPEGRDSALARVSLVDFHGRQVYDSFVRPRELVTDWRTAITGLALRHMRNAREFADVQREVAALVAGRVIVGHDIRHDLAALELGHPSPQVRDTARFSGYRKYGHGPKPALRVLAREVLGVEIQTGHHSSLQDARVAMLLFRKKKPEFDVEHASKYGRIAGEDGKDKAGPKPKPQGKKKKKRHR</sequence>
<dbReference type="InterPro" id="IPR036397">
    <property type="entry name" value="RNaseH_sf"/>
</dbReference>
<dbReference type="Gene3D" id="1.10.300.10">
    <property type="entry name" value="Adenylosuccinate Synthetase, subunit A, domain 2"/>
    <property type="match status" value="1"/>
</dbReference>
<comment type="caution">
    <text evidence="9">Lacks conserved residue(s) required for the propagation of feature annotation.</text>
</comment>
<keyword evidence="2 9" id="KW-0436">Ligase</keyword>
<dbReference type="PANTHER" id="PTHR11846">
    <property type="entry name" value="ADENYLOSUCCINATE SYNTHETASE"/>
    <property type="match status" value="1"/>
</dbReference>
<dbReference type="CDD" id="cd06144">
    <property type="entry name" value="REX4_like"/>
    <property type="match status" value="1"/>
</dbReference>
<dbReference type="InterPro" id="IPR012337">
    <property type="entry name" value="RNaseH-like_sf"/>
</dbReference>
<evidence type="ECO:0000256" key="2">
    <source>
        <dbReference type="ARBA" id="ARBA00022598"/>
    </source>
</evidence>
<keyword evidence="13" id="KW-1185">Reference proteome</keyword>
<feature type="region of interest" description="Disordered" evidence="10">
    <location>
        <begin position="286"/>
        <end position="363"/>
    </location>
</feature>